<dbReference type="Proteomes" id="UP001236507">
    <property type="component" value="Unassembled WGS sequence"/>
</dbReference>
<evidence type="ECO:0000256" key="2">
    <source>
        <dbReference type="SAM" id="Phobius"/>
    </source>
</evidence>
<dbReference type="CDD" id="cd00118">
    <property type="entry name" value="LysM"/>
    <property type="match status" value="2"/>
</dbReference>
<feature type="compositionally biased region" description="Basic and acidic residues" evidence="1">
    <location>
        <begin position="81"/>
        <end position="128"/>
    </location>
</feature>
<name>A0ABT6YB34_9BACT</name>
<evidence type="ECO:0000313" key="5">
    <source>
        <dbReference type="Proteomes" id="UP001236507"/>
    </source>
</evidence>
<dbReference type="Gene3D" id="3.10.350.10">
    <property type="entry name" value="LysM domain"/>
    <property type="match status" value="2"/>
</dbReference>
<feature type="domain" description="LysM" evidence="3">
    <location>
        <begin position="139"/>
        <end position="183"/>
    </location>
</feature>
<dbReference type="SUPFAM" id="SSF54106">
    <property type="entry name" value="LysM domain"/>
    <property type="match status" value="2"/>
</dbReference>
<dbReference type="InterPro" id="IPR036779">
    <property type="entry name" value="LysM_dom_sf"/>
</dbReference>
<dbReference type="PANTHER" id="PTHR33734:SF22">
    <property type="entry name" value="MEMBRANE-BOUND LYTIC MUREIN TRANSGLYCOSYLASE D"/>
    <property type="match status" value="1"/>
</dbReference>
<dbReference type="EMBL" id="JASHIF010000012">
    <property type="protein sequence ID" value="MDI9860792.1"/>
    <property type="molecule type" value="Genomic_DNA"/>
</dbReference>
<evidence type="ECO:0000259" key="3">
    <source>
        <dbReference type="PROSITE" id="PS51782"/>
    </source>
</evidence>
<reference evidence="4 5" key="1">
    <citation type="submission" date="2023-05" db="EMBL/GenBank/DDBJ databases">
        <title>Novel species of genus Flectobacillus isolated from stream in China.</title>
        <authorList>
            <person name="Lu H."/>
        </authorList>
    </citation>
    <scope>NUCLEOTIDE SEQUENCE [LARGE SCALE GENOMIC DNA]</scope>
    <source>
        <strain evidence="4 5">KCTC 42575</strain>
    </source>
</reference>
<keyword evidence="2" id="KW-0472">Membrane</keyword>
<dbReference type="PROSITE" id="PS51782">
    <property type="entry name" value="LYSM"/>
    <property type="match status" value="2"/>
</dbReference>
<organism evidence="4 5">
    <name type="scientific">Flectobacillus roseus</name>
    <dbReference type="NCBI Taxonomy" id="502259"/>
    <lineage>
        <taxon>Bacteria</taxon>
        <taxon>Pseudomonadati</taxon>
        <taxon>Bacteroidota</taxon>
        <taxon>Cytophagia</taxon>
        <taxon>Cytophagales</taxon>
        <taxon>Flectobacillaceae</taxon>
        <taxon>Flectobacillus</taxon>
    </lineage>
</organism>
<protein>
    <submittedName>
        <fullName evidence="4">LysM peptidoglycan-binding domain-containing protein</fullName>
    </submittedName>
</protein>
<dbReference type="PANTHER" id="PTHR33734">
    <property type="entry name" value="LYSM DOMAIN-CONTAINING GPI-ANCHORED PROTEIN 2"/>
    <property type="match status" value="1"/>
</dbReference>
<gene>
    <name evidence="4" type="ORF">QM524_16365</name>
</gene>
<accession>A0ABT6YB34</accession>
<keyword evidence="2" id="KW-1133">Transmembrane helix</keyword>
<dbReference type="Pfam" id="PF01476">
    <property type="entry name" value="LysM"/>
    <property type="match status" value="2"/>
</dbReference>
<sequence>MEDKRNPRPVEESSQVPNITLLVLLGLIAALLYVGWQYLKEDSISDNELTNAGTDSIAVIDNNRESPVVAEATSDEESEDQEKAKESEENKTDRKEEHKKEVKKEKKSESKEKTPTKTKVEKSTDSKASDASLGKGETITHVVQAGETFFGIANRYNLKWQSLQKLNPSVNPEGIKVGVTKLKVRVLKVHTVGSGDVLRVIAQKYGVSKALIMQANKKTKDITEKGEKIIIPLK</sequence>
<keyword evidence="2" id="KW-0812">Transmembrane</keyword>
<comment type="caution">
    <text evidence="4">The sequence shown here is derived from an EMBL/GenBank/DDBJ whole genome shotgun (WGS) entry which is preliminary data.</text>
</comment>
<dbReference type="RefSeq" id="WP_283345395.1">
    <property type="nucleotide sequence ID" value="NZ_JASHIF010000012.1"/>
</dbReference>
<feature type="domain" description="LysM" evidence="3">
    <location>
        <begin position="188"/>
        <end position="231"/>
    </location>
</feature>
<feature type="region of interest" description="Disordered" evidence="1">
    <location>
        <begin position="58"/>
        <end position="134"/>
    </location>
</feature>
<feature type="transmembrane region" description="Helical" evidence="2">
    <location>
        <begin position="21"/>
        <end position="39"/>
    </location>
</feature>
<dbReference type="InterPro" id="IPR018392">
    <property type="entry name" value="LysM"/>
</dbReference>
<evidence type="ECO:0000313" key="4">
    <source>
        <dbReference type="EMBL" id="MDI9860792.1"/>
    </source>
</evidence>
<proteinExistence type="predicted"/>
<keyword evidence="5" id="KW-1185">Reference proteome</keyword>
<evidence type="ECO:0000256" key="1">
    <source>
        <dbReference type="SAM" id="MobiDB-lite"/>
    </source>
</evidence>
<dbReference type="SMART" id="SM00257">
    <property type="entry name" value="LysM"/>
    <property type="match status" value="2"/>
</dbReference>